<dbReference type="EMBL" id="BNAT01000015">
    <property type="protein sequence ID" value="GHE28971.1"/>
    <property type="molecule type" value="Genomic_DNA"/>
</dbReference>
<evidence type="ECO:0000313" key="3">
    <source>
        <dbReference type="Proteomes" id="UP000603227"/>
    </source>
</evidence>
<proteinExistence type="predicted"/>
<dbReference type="Proteomes" id="UP000603227">
    <property type="component" value="Unassembled WGS sequence"/>
</dbReference>
<protein>
    <submittedName>
        <fullName evidence="2">Uncharacterized protein</fullName>
    </submittedName>
</protein>
<feature type="region of interest" description="Disordered" evidence="1">
    <location>
        <begin position="59"/>
        <end position="105"/>
    </location>
</feature>
<evidence type="ECO:0000256" key="1">
    <source>
        <dbReference type="SAM" id="MobiDB-lite"/>
    </source>
</evidence>
<reference evidence="2" key="2">
    <citation type="submission" date="2020-09" db="EMBL/GenBank/DDBJ databases">
        <authorList>
            <person name="Sun Q."/>
            <person name="Zhou Y."/>
        </authorList>
    </citation>
    <scope>NUCLEOTIDE SEQUENCE</scope>
    <source>
        <strain evidence="2">CGMCC 4.7403</strain>
    </source>
</reference>
<gene>
    <name evidence="2" type="ORF">GCM10017771_44360</name>
</gene>
<name>A0A918Z105_9ACTN</name>
<dbReference type="AlphaFoldDB" id="A0A918Z105"/>
<sequence length="105" mass="11336">MRGEIARGGDRPPTGYWSPLVTEPARRRVAGGSVLSDSGFVTRGTVVPAPQALNRITTGHAPGGVRDPGHIHPTHELNAPLRPTTLRYLSREPPHRTQITYEPGS</sequence>
<accession>A0A918Z105</accession>
<keyword evidence="3" id="KW-1185">Reference proteome</keyword>
<evidence type="ECO:0000313" key="2">
    <source>
        <dbReference type="EMBL" id="GHE28971.1"/>
    </source>
</evidence>
<reference evidence="2" key="1">
    <citation type="journal article" date="2014" name="Int. J. Syst. Evol. Microbiol.">
        <title>Complete genome sequence of Corynebacterium casei LMG S-19264T (=DSM 44701T), isolated from a smear-ripened cheese.</title>
        <authorList>
            <consortium name="US DOE Joint Genome Institute (JGI-PGF)"/>
            <person name="Walter F."/>
            <person name="Albersmeier A."/>
            <person name="Kalinowski J."/>
            <person name="Ruckert C."/>
        </authorList>
    </citation>
    <scope>NUCLEOTIDE SEQUENCE</scope>
    <source>
        <strain evidence="2">CGMCC 4.7403</strain>
    </source>
</reference>
<organism evidence="2 3">
    <name type="scientific">Streptomyces capitiformicae</name>
    <dbReference type="NCBI Taxonomy" id="2014920"/>
    <lineage>
        <taxon>Bacteria</taxon>
        <taxon>Bacillati</taxon>
        <taxon>Actinomycetota</taxon>
        <taxon>Actinomycetes</taxon>
        <taxon>Kitasatosporales</taxon>
        <taxon>Streptomycetaceae</taxon>
        <taxon>Streptomyces</taxon>
    </lineage>
</organism>
<comment type="caution">
    <text evidence="2">The sequence shown here is derived from an EMBL/GenBank/DDBJ whole genome shotgun (WGS) entry which is preliminary data.</text>
</comment>